<sequence>MKFETYVDSRIEWRWRLKADNGKIIADSGEGYKNYTDCLHAIDLVKSTNQSTQVEILT</sequence>
<dbReference type="Pfam" id="PF07411">
    <property type="entry name" value="DUF1508"/>
    <property type="match status" value="1"/>
</dbReference>
<evidence type="ECO:0000313" key="2">
    <source>
        <dbReference type="EMBL" id="DAF48072.1"/>
    </source>
</evidence>
<reference evidence="2" key="1">
    <citation type="journal article" date="2021" name="Proc. Natl. Acad. Sci. U.S.A.">
        <title>A Catalog of Tens of Thousands of Viruses from Human Metagenomes Reveals Hidden Associations with Chronic Diseases.</title>
        <authorList>
            <person name="Tisza M.J."/>
            <person name="Buck C.B."/>
        </authorList>
    </citation>
    <scope>NUCLEOTIDE SEQUENCE</scope>
    <source>
        <strain evidence="2">CtVKV3</strain>
    </source>
</reference>
<dbReference type="EMBL" id="BK032563">
    <property type="protein sequence ID" value="DAF48072.1"/>
    <property type="molecule type" value="Genomic_DNA"/>
</dbReference>
<proteinExistence type="predicted"/>
<dbReference type="InterPro" id="IPR010879">
    <property type="entry name" value="DUF1508"/>
</dbReference>
<name>A0A8S5SAV6_9CAUD</name>
<organism evidence="2">
    <name type="scientific">Myoviridae sp. ctVKV3</name>
    <dbReference type="NCBI Taxonomy" id="2827688"/>
    <lineage>
        <taxon>Viruses</taxon>
        <taxon>Duplodnaviria</taxon>
        <taxon>Heunggongvirae</taxon>
        <taxon>Uroviricota</taxon>
        <taxon>Caudoviricetes</taxon>
    </lineage>
</organism>
<protein>
    <recommendedName>
        <fullName evidence="1">DUF1508 domain-containing protein</fullName>
    </recommendedName>
</protein>
<dbReference type="SUPFAM" id="SSF160113">
    <property type="entry name" value="YegP-like"/>
    <property type="match status" value="1"/>
</dbReference>
<feature type="domain" description="DUF1508" evidence="1">
    <location>
        <begin position="12"/>
        <end position="54"/>
    </location>
</feature>
<accession>A0A8S5SAV6</accession>
<dbReference type="InterPro" id="IPR036913">
    <property type="entry name" value="YegP-like_sf"/>
</dbReference>
<evidence type="ECO:0000259" key="1">
    <source>
        <dbReference type="Pfam" id="PF07411"/>
    </source>
</evidence>
<dbReference type="Gene3D" id="3.30.160.160">
    <property type="entry name" value="YegP-like"/>
    <property type="match status" value="1"/>
</dbReference>